<dbReference type="EMBL" id="CABVQS010000005">
    <property type="protein sequence ID" value="VWC97871.1"/>
    <property type="molecule type" value="Genomic_DNA"/>
</dbReference>
<protein>
    <submittedName>
        <fullName evidence="1">Uncharacterized protein</fullName>
    </submittedName>
</protein>
<sequence length="46" mass="5250">MTFLVAAQRDLIYCTRHARSRAQRRMRQEYSCAGAGQNPALFDAFA</sequence>
<evidence type="ECO:0000313" key="1">
    <source>
        <dbReference type="EMBL" id="VWC97871.1"/>
    </source>
</evidence>
<proteinExistence type="predicted"/>
<name>A0A6P2W2X1_9BURK</name>
<dbReference type="Proteomes" id="UP000494109">
    <property type="component" value="Unassembled WGS sequence"/>
</dbReference>
<dbReference type="AlphaFoldDB" id="A0A6P2W2X1"/>
<evidence type="ECO:0000313" key="2">
    <source>
        <dbReference type="Proteomes" id="UP000494109"/>
    </source>
</evidence>
<gene>
    <name evidence="1" type="ORF">BCO71033_01581</name>
</gene>
<organism evidence="1 2">
    <name type="scientific">Burkholderia contaminans</name>
    <dbReference type="NCBI Taxonomy" id="488447"/>
    <lineage>
        <taxon>Bacteria</taxon>
        <taxon>Pseudomonadati</taxon>
        <taxon>Pseudomonadota</taxon>
        <taxon>Betaproteobacteria</taxon>
        <taxon>Burkholderiales</taxon>
        <taxon>Burkholderiaceae</taxon>
        <taxon>Burkholderia</taxon>
        <taxon>Burkholderia cepacia complex</taxon>
    </lineage>
</organism>
<accession>A0A6P2W2X1</accession>
<reference evidence="1 2" key="1">
    <citation type="submission" date="2019-09" db="EMBL/GenBank/DDBJ databases">
        <authorList>
            <person name="Depoorter E."/>
        </authorList>
    </citation>
    <scope>NUCLEOTIDE SEQUENCE [LARGE SCALE GENOMIC DNA]</scope>
    <source>
        <strain evidence="1">R-71033</strain>
    </source>
</reference>